<evidence type="ECO:0000256" key="1">
    <source>
        <dbReference type="SAM" id="MobiDB-lite"/>
    </source>
</evidence>
<accession>A0AAV7IKK7</accession>
<dbReference type="Proteomes" id="UP000826195">
    <property type="component" value="Unassembled WGS sequence"/>
</dbReference>
<sequence>MVAVRKLVITSDNENDDLDDSENQPEFEPSSVEKEQSEPSDDENPDKKLQSSKTTYEYYLGEVSFLTERVAENNLMSIDLLRAILERDTEYVQVDVSSSKDPDFDHASHDEPFTQVRGPRRRQLRELTKYRSSYSIYQENCKKYADEKQTTGYTDKEFKLQTIQKINSERKVLNRQKLRSLDIQDFVQQ</sequence>
<feature type="region of interest" description="Disordered" evidence="1">
    <location>
        <begin position="1"/>
        <end position="52"/>
    </location>
</feature>
<gene>
    <name evidence="2" type="ORF">KQX54_007591</name>
</gene>
<organism evidence="2 3">
    <name type="scientific">Cotesia glomerata</name>
    <name type="common">Lepidopteran parasitic wasp</name>
    <name type="synonym">Apanteles glomeratus</name>
    <dbReference type="NCBI Taxonomy" id="32391"/>
    <lineage>
        <taxon>Eukaryota</taxon>
        <taxon>Metazoa</taxon>
        <taxon>Ecdysozoa</taxon>
        <taxon>Arthropoda</taxon>
        <taxon>Hexapoda</taxon>
        <taxon>Insecta</taxon>
        <taxon>Pterygota</taxon>
        <taxon>Neoptera</taxon>
        <taxon>Endopterygota</taxon>
        <taxon>Hymenoptera</taxon>
        <taxon>Apocrita</taxon>
        <taxon>Ichneumonoidea</taxon>
        <taxon>Braconidae</taxon>
        <taxon>Microgastrinae</taxon>
        <taxon>Cotesia</taxon>
    </lineage>
</organism>
<feature type="compositionally biased region" description="Basic and acidic residues" evidence="1">
    <location>
        <begin position="98"/>
        <end position="112"/>
    </location>
</feature>
<reference evidence="2 3" key="1">
    <citation type="journal article" date="2021" name="J. Hered.">
        <title>A chromosome-level genome assembly of the parasitoid wasp, Cotesia glomerata (Hymenoptera: Braconidae).</title>
        <authorList>
            <person name="Pinto B.J."/>
            <person name="Weis J.J."/>
            <person name="Gamble T."/>
            <person name="Ode P.J."/>
            <person name="Paul R."/>
            <person name="Zaspel J.M."/>
        </authorList>
    </citation>
    <scope>NUCLEOTIDE SEQUENCE [LARGE SCALE GENOMIC DNA]</scope>
    <source>
        <strain evidence="2">CgM1</strain>
    </source>
</reference>
<feature type="compositionally biased region" description="Acidic residues" evidence="1">
    <location>
        <begin position="13"/>
        <end position="25"/>
    </location>
</feature>
<evidence type="ECO:0000313" key="2">
    <source>
        <dbReference type="EMBL" id="KAH0552240.1"/>
    </source>
</evidence>
<feature type="region of interest" description="Disordered" evidence="1">
    <location>
        <begin position="98"/>
        <end position="118"/>
    </location>
</feature>
<dbReference type="EMBL" id="JAHXZJ010001492">
    <property type="protein sequence ID" value="KAH0552240.1"/>
    <property type="molecule type" value="Genomic_DNA"/>
</dbReference>
<protein>
    <submittedName>
        <fullName evidence="2">Uncharacterized protein</fullName>
    </submittedName>
</protein>
<dbReference type="AlphaFoldDB" id="A0AAV7IKK7"/>
<evidence type="ECO:0000313" key="3">
    <source>
        <dbReference type="Proteomes" id="UP000826195"/>
    </source>
</evidence>
<keyword evidence="3" id="KW-1185">Reference proteome</keyword>
<proteinExistence type="predicted"/>
<comment type="caution">
    <text evidence="2">The sequence shown here is derived from an EMBL/GenBank/DDBJ whole genome shotgun (WGS) entry which is preliminary data.</text>
</comment>
<name>A0AAV7IKK7_COTGL</name>